<dbReference type="Proteomes" id="UP000540656">
    <property type="component" value="Unassembled WGS sequence"/>
</dbReference>
<dbReference type="PANTHER" id="PTHR30383:SF5">
    <property type="entry name" value="SGNH HYDROLASE-TYPE ESTERASE DOMAIN-CONTAINING PROTEIN"/>
    <property type="match status" value="1"/>
</dbReference>
<dbReference type="AlphaFoldDB" id="A0A7Y9S285"/>
<dbReference type="InterPro" id="IPR013830">
    <property type="entry name" value="SGNH_hydro"/>
</dbReference>
<sequence length="217" mass="23624">MKILLTGDSITAALRDPGDPSDLGDGYVARVAEALPGHEVLNTGLNGHKVPDLQERWQRDVLAHRPDLLSVMIGINDTWHAHFGGLGRRLVNGLARLSGGGTAGTTHEAYEAGYREILDRTRAAGINRLVLLEPFLVPVDDGQVRMLADLEEKMRIVRRLADEYDALFVPLHDAFTTAAQERDPAELVIDGVHPATAGHDLIAKQWLSVVGVEGVHE</sequence>
<feature type="domain" description="SGNH hydrolase-type esterase" evidence="1">
    <location>
        <begin position="7"/>
        <end position="201"/>
    </location>
</feature>
<evidence type="ECO:0000313" key="3">
    <source>
        <dbReference type="Proteomes" id="UP000540656"/>
    </source>
</evidence>
<dbReference type="GO" id="GO:0004622">
    <property type="term" value="F:phosphatidylcholine lysophospholipase activity"/>
    <property type="evidence" value="ECO:0007669"/>
    <property type="project" value="TreeGrafter"/>
</dbReference>
<proteinExistence type="predicted"/>
<dbReference type="PANTHER" id="PTHR30383">
    <property type="entry name" value="THIOESTERASE 1/PROTEASE 1/LYSOPHOSPHOLIPASE L1"/>
    <property type="match status" value="1"/>
</dbReference>
<dbReference type="Pfam" id="PF13472">
    <property type="entry name" value="Lipase_GDSL_2"/>
    <property type="match status" value="1"/>
</dbReference>
<evidence type="ECO:0000259" key="1">
    <source>
        <dbReference type="Pfam" id="PF13472"/>
    </source>
</evidence>
<dbReference type="CDD" id="cd01834">
    <property type="entry name" value="SGNH_hydrolase_like_2"/>
    <property type="match status" value="1"/>
</dbReference>
<dbReference type="EMBL" id="JACCAA010000001">
    <property type="protein sequence ID" value="NYG59147.1"/>
    <property type="molecule type" value="Genomic_DNA"/>
</dbReference>
<dbReference type="Gene3D" id="3.40.50.1110">
    <property type="entry name" value="SGNH hydrolase"/>
    <property type="match status" value="1"/>
</dbReference>
<dbReference type="RefSeq" id="WP_179502228.1">
    <property type="nucleotide sequence ID" value="NZ_JACCAA010000001.1"/>
</dbReference>
<keyword evidence="3" id="KW-1185">Reference proteome</keyword>
<comment type="caution">
    <text evidence="2">The sequence shown here is derived from an EMBL/GenBank/DDBJ whole genome shotgun (WGS) entry which is preliminary data.</text>
</comment>
<gene>
    <name evidence="2" type="ORF">BJ980_002070</name>
</gene>
<name>A0A7Y9S285_9ACTN</name>
<organism evidence="2 3">
    <name type="scientific">Nocardioides daedukensis</name>
    <dbReference type="NCBI Taxonomy" id="634462"/>
    <lineage>
        <taxon>Bacteria</taxon>
        <taxon>Bacillati</taxon>
        <taxon>Actinomycetota</taxon>
        <taxon>Actinomycetes</taxon>
        <taxon>Propionibacteriales</taxon>
        <taxon>Nocardioidaceae</taxon>
        <taxon>Nocardioides</taxon>
    </lineage>
</organism>
<reference evidence="2 3" key="1">
    <citation type="submission" date="2020-07" db="EMBL/GenBank/DDBJ databases">
        <title>Sequencing the genomes of 1000 actinobacteria strains.</title>
        <authorList>
            <person name="Klenk H.-P."/>
        </authorList>
    </citation>
    <scope>NUCLEOTIDE SEQUENCE [LARGE SCALE GENOMIC DNA]</scope>
    <source>
        <strain evidence="2 3">DSM 23819</strain>
    </source>
</reference>
<protein>
    <submittedName>
        <fullName evidence="2">Lysophospholipase L1-like esterase</fullName>
    </submittedName>
</protein>
<dbReference type="InterPro" id="IPR051532">
    <property type="entry name" value="Ester_Hydrolysis_Enzymes"/>
</dbReference>
<accession>A0A7Y9S285</accession>
<dbReference type="SUPFAM" id="SSF52266">
    <property type="entry name" value="SGNH hydrolase"/>
    <property type="match status" value="1"/>
</dbReference>
<evidence type="ECO:0000313" key="2">
    <source>
        <dbReference type="EMBL" id="NYG59147.1"/>
    </source>
</evidence>
<dbReference type="InterPro" id="IPR036514">
    <property type="entry name" value="SGNH_hydro_sf"/>
</dbReference>